<protein>
    <submittedName>
        <fullName evidence="2">Uncharacterized protein</fullName>
    </submittedName>
</protein>
<keyword evidence="3" id="KW-1185">Reference proteome</keyword>
<evidence type="ECO:0000313" key="3">
    <source>
        <dbReference type="Proteomes" id="UP001064971"/>
    </source>
</evidence>
<evidence type="ECO:0000256" key="1">
    <source>
        <dbReference type="SAM" id="Phobius"/>
    </source>
</evidence>
<gene>
    <name evidence="2" type="ORF">DAETH_26180</name>
</gene>
<sequence>MSDVAPLLDLLPVLGIAFGAGGVTQLARQLARSDPPRARRVLALAAAAGIAALTVVALLTALLRPPPVPALLLAAACVTGWSGPGILTRLGGVIERRLGLAALDPEDLPRRNGRHRTYRHD</sequence>
<reference evidence="2" key="1">
    <citation type="submission" date="2022-07" db="EMBL/GenBank/DDBJ databases">
        <title>Complete Genome Sequence of the Radioresistant Bacterium Deinococcus aetherius ST0316, Isolated from the Air Dust collected in Lower Stratosphere above Japan.</title>
        <authorList>
            <person name="Satoh K."/>
            <person name="Hagiwara K."/>
            <person name="Katsumata K."/>
            <person name="Kubo A."/>
            <person name="Yokobori S."/>
            <person name="Yamagishi A."/>
            <person name="Oono Y."/>
            <person name="Narumi I."/>
        </authorList>
    </citation>
    <scope>NUCLEOTIDE SEQUENCE</scope>
    <source>
        <strain evidence="2">ST0316</strain>
    </source>
</reference>
<dbReference type="RefSeq" id="WP_264775334.1">
    <property type="nucleotide sequence ID" value="NZ_AP026560.1"/>
</dbReference>
<feature type="transmembrane region" description="Helical" evidence="1">
    <location>
        <begin position="42"/>
        <end position="62"/>
    </location>
</feature>
<dbReference type="EMBL" id="AP026560">
    <property type="protein sequence ID" value="BDP42649.1"/>
    <property type="molecule type" value="Genomic_DNA"/>
</dbReference>
<evidence type="ECO:0000313" key="2">
    <source>
        <dbReference type="EMBL" id="BDP42649.1"/>
    </source>
</evidence>
<proteinExistence type="predicted"/>
<keyword evidence="1" id="KW-0472">Membrane</keyword>
<keyword evidence="1" id="KW-1133">Transmembrane helix</keyword>
<accession>A0ABM8AFS6</accession>
<name>A0ABM8AFS6_9DEIO</name>
<organism evidence="2 3">
    <name type="scientific">Deinococcus aetherius</name>
    <dbReference type="NCBI Taxonomy" id="200252"/>
    <lineage>
        <taxon>Bacteria</taxon>
        <taxon>Thermotogati</taxon>
        <taxon>Deinococcota</taxon>
        <taxon>Deinococci</taxon>
        <taxon>Deinococcales</taxon>
        <taxon>Deinococcaceae</taxon>
        <taxon>Deinococcus</taxon>
    </lineage>
</organism>
<feature type="transmembrane region" description="Helical" evidence="1">
    <location>
        <begin position="12"/>
        <end position="30"/>
    </location>
</feature>
<keyword evidence="1" id="KW-0812">Transmembrane</keyword>
<feature type="transmembrane region" description="Helical" evidence="1">
    <location>
        <begin position="68"/>
        <end position="87"/>
    </location>
</feature>
<dbReference type="Proteomes" id="UP001064971">
    <property type="component" value="Chromosome"/>
</dbReference>